<dbReference type="Proteomes" id="UP001317629">
    <property type="component" value="Chromosome"/>
</dbReference>
<evidence type="ECO:0000256" key="1">
    <source>
        <dbReference type="SAM" id="Phobius"/>
    </source>
</evidence>
<reference evidence="2 3" key="1">
    <citation type="journal article" date="2023" name="Int. J. Syst. Evol. Microbiol.">
        <title>Methylocystis iwaonis sp. nov., a type II methane-oxidizing bacterium from surface soil of a rice paddy field in Japan, and emended description of the genus Methylocystis (ex Whittenbury et al. 1970) Bowman et al. 1993.</title>
        <authorList>
            <person name="Kaise H."/>
            <person name="Sawadogo J.B."/>
            <person name="Alam M.S."/>
            <person name="Ueno C."/>
            <person name="Dianou D."/>
            <person name="Shinjo R."/>
            <person name="Asakawa S."/>
        </authorList>
    </citation>
    <scope>NUCLEOTIDE SEQUENCE [LARGE SCALE GENOMIC DNA]</scope>
    <source>
        <strain evidence="2 3">SS37A-Re</strain>
    </source>
</reference>
<accession>A0ABM8E8Q9</accession>
<proteinExistence type="predicted"/>
<keyword evidence="1" id="KW-1133">Transmembrane helix</keyword>
<keyword evidence="1" id="KW-0472">Membrane</keyword>
<organism evidence="2 3">
    <name type="scientific">Methylocystis iwaonis</name>
    <dbReference type="NCBI Taxonomy" id="2885079"/>
    <lineage>
        <taxon>Bacteria</taxon>
        <taxon>Pseudomonadati</taxon>
        <taxon>Pseudomonadota</taxon>
        <taxon>Alphaproteobacteria</taxon>
        <taxon>Hyphomicrobiales</taxon>
        <taxon>Methylocystaceae</taxon>
        <taxon>Methylocystis</taxon>
    </lineage>
</organism>
<keyword evidence="3" id="KW-1185">Reference proteome</keyword>
<feature type="transmembrane region" description="Helical" evidence="1">
    <location>
        <begin position="6"/>
        <end position="22"/>
    </location>
</feature>
<evidence type="ECO:0000313" key="3">
    <source>
        <dbReference type="Proteomes" id="UP001317629"/>
    </source>
</evidence>
<protein>
    <submittedName>
        <fullName evidence="2">Uncharacterized protein</fullName>
    </submittedName>
</protein>
<gene>
    <name evidence="2" type="ORF">SS37A_18880</name>
</gene>
<feature type="transmembrane region" description="Helical" evidence="1">
    <location>
        <begin position="34"/>
        <end position="53"/>
    </location>
</feature>
<keyword evidence="1" id="KW-0812">Transmembrane</keyword>
<sequence length="83" mass="8779">MSALIVALIMVCVGGICMRRALSRAWRPDEQERWAFLLFCGLFGAGSVIQGLATSSDAPLLSVRVFAGLLLLASAGIAIKRGN</sequence>
<evidence type="ECO:0000313" key="2">
    <source>
        <dbReference type="EMBL" id="BDV34359.1"/>
    </source>
</evidence>
<dbReference type="EMBL" id="AP027142">
    <property type="protein sequence ID" value="BDV34359.1"/>
    <property type="molecule type" value="Genomic_DNA"/>
</dbReference>
<name>A0ABM8E8Q9_9HYPH</name>
<feature type="transmembrane region" description="Helical" evidence="1">
    <location>
        <begin position="59"/>
        <end position="79"/>
    </location>
</feature>